<evidence type="ECO:0000313" key="9">
    <source>
        <dbReference type="Proteomes" id="UP000536275"/>
    </source>
</evidence>
<gene>
    <name evidence="8" type="ORF">FOB64_005430</name>
</gene>
<evidence type="ECO:0000256" key="1">
    <source>
        <dbReference type="ARBA" id="ARBA00004141"/>
    </source>
</evidence>
<dbReference type="InterPro" id="IPR001680">
    <property type="entry name" value="WD40_rpt"/>
</dbReference>
<feature type="transmembrane region" description="Helical" evidence="7">
    <location>
        <begin position="740"/>
        <end position="759"/>
    </location>
</feature>
<dbReference type="FunFam" id="2.130.10.10:FF:000551">
    <property type="entry name" value="UTP15p Nucleolar protein"/>
    <property type="match status" value="1"/>
</dbReference>
<feature type="region of interest" description="Disordered" evidence="6">
    <location>
        <begin position="1"/>
        <end position="23"/>
    </location>
</feature>
<keyword evidence="2 7" id="KW-0812">Transmembrane</keyword>
<keyword evidence="4 7" id="KW-0472">Membrane</keyword>
<feature type="transmembrane region" description="Helical" evidence="7">
    <location>
        <begin position="765"/>
        <end position="784"/>
    </location>
</feature>
<keyword evidence="5" id="KW-0853">WD repeat</keyword>
<feature type="transmembrane region" description="Helical" evidence="7">
    <location>
        <begin position="796"/>
        <end position="815"/>
    </location>
</feature>
<comment type="caution">
    <text evidence="8">The sequence shown here is derived from an EMBL/GenBank/DDBJ whole genome shotgun (WGS) entry which is preliminary data.</text>
</comment>
<evidence type="ECO:0000313" key="8">
    <source>
        <dbReference type="EMBL" id="KAF6063821.1"/>
    </source>
</evidence>
<feature type="transmembrane region" description="Helical" evidence="7">
    <location>
        <begin position="457"/>
        <end position="479"/>
    </location>
</feature>
<accession>A0A8H6BUW2</accession>
<dbReference type="Proteomes" id="UP000536275">
    <property type="component" value="Unassembled WGS sequence"/>
</dbReference>
<proteinExistence type="predicted"/>
<dbReference type="GO" id="GO:0016020">
    <property type="term" value="C:membrane"/>
    <property type="evidence" value="ECO:0007669"/>
    <property type="project" value="UniProtKB-SubCell"/>
</dbReference>
<dbReference type="SUPFAM" id="SSF50978">
    <property type="entry name" value="WD40 repeat-like"/>
    <property type="match status" value="1"/>
</dbReference>
<dbReference type="InterPro" id="IPR007300">
    <property type="entry name" value="CidB/LrgB"/>
</dbReference>
<dbReference type="InterPro" id="IPR015943">
    <property type="entry name" value="WD40/YVTN_repeat-like_dom_sf"/>
</dbReference>
<dbReference type="Pfam" id="PF00400">
    <property type="entry name" value="WD40"/>
    <property type="match status" value="1"/>
</dbReference>
<keyword evidence="3 7" id="KW-1133">Transmembrane helix</keyword>
<comment type="subcellular location">
    <subcellularLocation>
        <location evidence="1">Membrane</location>
        <topology evidence="1">Multi-pass membrane protein</topology>
    </subcellularLocation>
</comment>
<reference evidence="8 9" key="1">
    <citation type="submission" date="2020-03" db="EMBL/GenBank/DDBJ databases">
        <title>FDA dAtabase for Regulatory Grade micrObial Sequences (FDA-ARGOS): Supporting development and validation of Infectious Disease Dx tests.</title>
        <authorList>
            <person name="Campos J."/>
            <person name="Goldberg B."/>
            <person name="Tallon L."/>
            <person name="Sadzewicz L."/>
            <person name="Vavikolanu K."/>
            <person name="Mehta A."/>
            <person name="Aluvathingal J."/>
            <person name="Nadendla S."/>
            <person name="Nandy P."/>
            <person name="Geyer C."/>
            <person name="Yan Y."/>
            <person name="Sichtig H."/>
        </authorList>
    </citation>
    <scope>NUCLEOTIDE SEQUENCE [LARGE SCALE GENOMIC DNA]</scope>
    <source>
        <strain evidence="8 9">FDAARGOS_656</strain>
    </source>
</reference>
<evidence type="ECO:0000256" key="3">
    <source>
        <dbReference type="ARBA" id="ARBA00022989"/>
    </source>
</evidence>
<organism evidence="8 9">
    <name type="scientific">Candida albicans</name>
    <name type="common">Yeast</name>
    <dbReference type="NCBI Taxonomy" id="5476"/>
    <lineage>
        <taxon>Eukaryota</taxon>
        <taxon>Fungi</taxon>
        <taxon>Dikarya</taxon>
        <taxon>Ascomycota</taxon>
        <taxon>Saccharomycotina</taxon>
        <taxon>Pichiomycetes</taxon>
        <taxon>Debaryomycetaceae</taxon>
        <taxon>Candida/Lodderomyces clade</taxon>
        <taxon>Candida</taxon>
    </lineage>
</organism>
<dbReference type="InterPro" id="IPR036322">
    <property type="entry name" value="WD40_repeat_dom_sf"/>
</dbReference>
<dbReference type="PANTHER" id="PTHR30249">
    <property type="entry name" value="PUTATIVE SEROTONIN TRANSPORTER"/>
    <property type="match status" value="1"/>
</dbReference>
<dbReference type="Pfam" id="PF04172">
    <property type="entry name" value="LrgB"/>
    <property type="match status" value="1"/>
</dbReference>
<dbReference type="SMART" id="SM00320">
    <property type="entry name" value="WD40"/>
    <property type="match status" value="6"/>
</dbReference>
<evidence type="ECO:0000256" key="4">
    <source>
        <dbReference type="ARBA" id="ARBA00023136"/>
    </source>
</evidence>
<dbReference type="PROSITE" id="PS50082">
    <property type="entry name" value="WD_REPEATS_2"/>
    <property type="match status" value="1"/>
</dbReference>
<feature type="transmembrane region" description="Helical" evidence="7">
    <location>
        <begin position="1018"/>
        <end position="1040"/>
    </location>
</feature>
<name>A0A8H6BUW2_CANAX</name>
<feature type="region of interest" description="Disordered" evidence="6">
    <location>
        <begin position="689"/>
        <end position="711"/>
    </location>
</feature>
<protein>
    <submittedName>
        <fullName evidence="8">LrgB-like family protein</fullName>
    </submittedName>
</protein>
<evidence type="ECO:0000256" key="5">
    <source>
        <dbReference type="PROSITE-ProRule" id="PRU00221"/>
    </source>
</evidence>
<feature type="compositionally biased region" description="Basic and acidic residues" evidence="6">
    <location>
        <begin position="638"/>
        <end position="647"/>
    </location>
</feature>
<evidence type="ECO:0000256" key="6">
    <source>
        <dbReference type="SAM" id="MobiDB-lite"/>
    </source>
</evidence>
<evidence type="ECO:0000256" key="2">
    <source>
        <dbReference type="ARBA" id="ARBA00022692"/>
    </source>
</evidence>
<feature type="transmembrane region" description="Helical" evidence="7">
    <location>
        <begin position="561"/>
        <end position="580"/>
    </location>
</feature>
<feature type="transmembrane region" description="Helical" evidence="7">
    <location>
        <begin position="900"/>
        <end position="926"/>
    </location>
</feature>
<feature type="transmembrane region" description="Helical" evidence="7">
    <location>
        <begin position="986"/>
        <end position="1006"/>
    </location>
</feature>
<dbReference type="EMBL" id="JABWAD010000060">
    <property type="protein sequence ID" value="KAF6063821.1"/>
    <property type="molecule type" value="Genomic_DNA"/>
</dbReference>
<evidence type="ECO:0000256" key="7">
    <source>
        <dbReference type="SAM" id="Phobius"/>
    </source>
</evidence>
<sequence>MSSTKQDLPQARAPTLPSKTTPEQRYWRSYITPQLIKENHPITSIEFNPTTPNDFAIASATKIQVFSSKTRQVIKTFSRFKDVVYSGNYRYDGKLLVASDASGLVSIYDSYQPRNLLVSLTPSSHPTHVAKFHPTIGNQLITGSDDRMLRVYDISQTSNGPIIQFDNIDHEDYIRSVNFIPGDSNLIVTGCYDGNVRILDVRDPHRVVAKFDQENPVEDILAVSSNTLVSAGGPYVKIWDLNRMSQIHQLNNFNKSTTCLSNTHTNGLMVGSLDSTIKVFDYTSTNWQVQFGWKFGSGVLSCGVSPINQKHFVAGLTSGLISIRTKKTEPKVKQGIKNDVSGGYARMMKGRDYTGEEEDHIIESSKIITNKTNKSVNELMSSYKKYLGASGSIDDIKPNDLKQEISQCLKAKEICGQGIWYSRNHLIHSYLLIPIGIIIIMTILYGFNILLKDIFKIKFPCSVLGMLINLIFLCILSYLSEFKKSGGGSSSGSDNEEEEDGHSRVYVRHIRNGSNWILTNYLRLIKPSMNFTLKWINVFFIPSFVILPLSDPITFIECLKIAGVFIVGMIILILVDVNLIKGLKFVFNKFGHNKDDKIHSDEEVVVEEEEIELQNLQSKSKSKGITSMRDDITTIDLDSLRPTENKEVTPPPPPLPRLPINENPFEDTSDLIEPEPIYHKPHHVDMFPRTSSQNISIPTTPTTLPPPPETKRSFEQQELVVEVDDDDSELSQITIFITNYIDWILYSLLFIISLPLYYIPSIHTYLPYHLSITIISYYIALLIPQKYPITKKFAHPIIVSTGLILFICFIGSLIYHHNSPKGFLDDLKFYKTGKNYLNLFTGITLNNNSKSTLVPSDNPTSTPQWPGCGDFLSSLMDVSIVALSLPMFTHRKDFIKNASILMPTIFISIALTFFIYPVICHAIGIQPERSIGFIGRSVTLALGTPLISALGGSISLMAVCTILSGILGVLINEPLFKFLKVDKQDYVTRGVTLGINCGAIATAHLLNVDPRAASMSSLSFSVFGTIMVIMASVGAVRDLVRTWVGL</sequence>
<feature type="transmembrane region" description="Helical" evidence="7">
    <location>
        <begin position="946"/>
        <end position="971"/>
    </location>
</feature>
<feature type="region of interest" description="Disordered" evidence="6">
    <location>
        <begin position="638"/>
        <end position="660"/>
    </location>
</feature>
<feature type="repeat" description="WD" evidence="5">
    <location>
        <begin position="167"/>
        <end position="209"/>
    </location>
</feature>
<dbReference type="Gene3D" id="2.130.10.10">
    <property type="entry name" value="YVTN repeat-like/Quinoprotein amine dehydrogenase"/>
    <property type="match status" value="2"/>
</dbReference>
<feature type="transmembrane region" description="Helical" evidence="7">
    <location>
        <begin position="430"/>
        <end position="451"/>
    </location>
</feature>
<dbReference type="AlphaFoldDB" id="A0A8H6BUW2"/>
<dbReference type="PANTHER" id="PTHR30249:SF0">
    <property type="entry name" value="PLASTIDAL GLYCOLATE_GLYCERATE TRANSLOCATOR 1, CHLOROPLASTIC"/>
    <property type="match status" value="1"/>
</dbReference>